<evidence type="ECO:0000313" key="1">
    <source>
        <dbReference type="EMBL" id="CRL08479.1"/>
    </source>
</evidence>
<evidence type="ECO:0000313" key="2">
    <source>
        <dbReference type="Proteomes" id="UP000183832"/>
    </source>
</evidence>
<protein>
    <submittedName>
        <fullName evidence="1">CLUMA_CG021563, isoform A</fullName>
    </submittedName>
</protein>
<dbReference type="Proteomes" id="UP000183832">
    <property type="component" value="Unassembled WGS sequence"/>
</dbReference>
<name>A0A1J1J7W0_9DIPT</name>
<keyword evidence="2" id="KW-1185">Reference proteome</keyword>
<proteinExistence type="predicted"/>
<reference evidence="1 2" key="1">
    <citation type="submission" date="2015-04" db="EMBL/GenBank/DDBJ databases">
        <authorList>
            <person name="Syromyatnikov M.Y."/>
            <person name="Popov V.N."/>
        </authorList>
    </citation>
    <scope>NUCLEOTIDE SEQUENCE [LARGE SCALE GENOMIC DNA]</scope>
</reference>
<gene>
    <name evidence="1" type="ORF">CLUMA_CG021563</name>
</gene>
<organism evidence="1 2">
    <name type="scientific">Clunio marinus</name>
    <dbReference type="NCBI Taxonomy" id="568069"/>
    <lineage>
        <taxon>Eukaryota</taxon>
        <taxon>Metazoa</taxon>
        <taxon>Ecdysozoa</taxon>
        <taxon>Arthropoda</taxon>
        <taxon>Hexapoda</taxon>
        <taxon>Insecta</taxon>
        <taxon>Pterygota</taxon>
        <taxon>Neoptera</taxon>
        <taxon>Endopterygota</taxon>
        <taxon>Diptera</taxon>
        <taxon>Nematocera</taxon>
        <taxon>Chironomoidea</taxon>
        <taxon>Chironomidae</taxon>
        <taxon>Clunio</taxon>
    </lineage>
</organism>
<accession>A0A1J1J7W0</accession>
<dbReference type="AlphaFoldDB" id="A0A1J1J7W0"/>
<dbReference type="EMBL" id="CVRI01000075">
    <property type="protein sequence ID" value="CRL08479.1"/>
    <property type="molecule type" value="Genomic_DNA"/>
</dbReference>
<sequence length="141" mass="15850">MKLIEDCLSVLWLKVYMEIDMKLYKEIFIKRSLLFLESLYLPASTLRLRSELKQKKILSQFCVVAVSSLTAPNKRAINNIPGRSNNAMPQNASALNKLCHPTTSDYHQLFVHSKCDAMMRYFSTTAATAAAASCVVICIKA</sequence>